<name>A0ABV8DU61_9NOCA</name>
<reference evidence="2" key="1">
    <citation type="journal article" date="2019" name="Int. J. Syst. Evol. Microbiol.">
        <title>The Global Catalogue of Microorganisms (GCM) 10K type strain sequencing project: providing services to taxonomists for standard genome sequencing and annotation.</title>
        <authorList>
            <consortium name="The Broad Institute Genomics Platform"/>
            <consortium name="The Broad Institute Genome Sequencing Center for Infectious Disease"/>
            <person name="Wu L."/>
            <person name="Ma J."/>
        </authorList>
    </citation>
    <scope>NUCLEOTIDE SEQUENCE [LARGE SCALE GENOMIC DNA]</scope>
    <source>
        <strain evidence="2">CGMCC 4.7330</strain>
    </source>
</reference>
<evidence type="ECO:0000313" key="1">
    <source>
        <dbReference type="EMBL" id="MFC3963500.1"/>
    </source>
</evidence>
<organism evidence="1 2">
    <name type="scientific">Nocardia jiangsuensis</name>
    <dbReference type="NCBI Taxonomy" id="1691563"/>
    <lineage>
        <taxon>Bacteria</taxon>
        <taxon>Bacillati</taxon>
        <taxon>Actinomycetota</taxon>
        <taxon>Actinomycetes</taxon>
        <taxon>Mycobacteriales</taxon>
        <taxon>Nocardiaceae</taxon>
        <taxon>Nocardia</taxon>
    </lineage>
</organism>
<evidence type="ECO:0000313" key="2">
    <source>
        <dbReference type="Proteomes" id="UP001595696"/>
    </source>
</evidence>
<dbReference type="RefSeq" id="WP_378613250.1">
    <property type="nucleotide sequence ID" value="NZ_JBHSAX010000014.1"/>
</dbReference>
<protein>
    <submittedName>
        <fullName evidence="1">Uncharacterized protein</fullName>
    </submittedName>
</protein>
<accession>A0ABV8DU61</accession>
<comment type="caution">
    <text evidence="1">The sequence shown here is derived from an EMBL/GenBank/DDBJ whole genome shotgun (WGS) entry which is preliminary data.</text>
</comment>
<keyword evidence="2" id="KW-1185">Reference proteome</keyword>
<sequence length="120" mass="12875">MSKIVRIVIGSSTSWTSIQVPAGSALVWAEPASGVVIGLPGGGTTTGIATYWKTSEFSYGDERCLIRRAFLQPVPTTEQPDLDYVEAGIPGAEATVNSHYLIWWKKSMYDAFPPNPGPSA</sequence>
<dbReference type="Proteomes" id="UP001595696">
    <property type="component" value="Unassembled WGS sequence"/>
</dbReference>
<gene>
    <name evidence="1" type="ORF">ACFO0B_16035</name>
</gene>
<proteinExistence type="predicted"/>
<dbReference type="EMBL" id="JBHSAX010000014">
    <property type="protein sequence ID" value="MFC3963500.1"/>
    <property type="molecule type" value="Genomic_DNA"/>
</dbReference>